<proteinExistence type="predicted"/>
<reference evidence="1" key="1">
    <citation type="submission" date="2022-09" db="EMBL/GenBank/DDBJ databases">
        <title>Complete genome sequence of Rossellomorea vietnamensis strain RL-WG62, a newly isolated PGPR with the potential for plant salinity stress alleviation.</title>
        <authorList>
            <person name="Ren L."/>
            <person name="Wang G."/>
            <person name="Hu H."/>
        </authorList>
    </citation>
    <scope>NUCLEOTIDE SEQUENCE</scope>
    <source>
        <strain evidence="1">RL-WG62</strain>
    </source>
</reference>
<sequence length="303" mass="34931">MIRMYNVPMTYSSYPHTFANSAPRSEDTPQHLVNTLLNGISRKASTADLYDRLAWAAPTSEERLNLMRMKEDEERHWWELTHLYTSLTDTQPSYQVERIPFHSYRDGLQRGYEAELEDYELYRICSMQAQHSTVYEVLVNTCRDEWGHAERLSVLGAEEDNRMMSKDYGPYPYSVNIDEVTVANETFRTALWTGEHLQVTLMSINPGEDIGLEIHPNTDQFLRLEQGEGIVRMGDRQDNLTYEKEVKQDFAIMIPAGTWHNVTNTGNTPIKLYSIYAPPHHPRGTVHTTKADAIAAEEEHSSQ</sequence>
<evidence type="ECO:0000313" key="2">
    <source>
        <dbReference type="Proteomes" id="UP001064027"/>
    </source>
</evidence>
<gene>
    <name evidence="1" type="ORF">N5C46_03645</name>
</gene>
<protein>
    <submittedName>
        <fullName evidence="1">Cupin domain-containing protein</fullName>
    </submittedName>
</protein>
<keyword evidence="2" id="KW-1185">Reference proteome</keyword>
<dbReference type="Proteomes" id="UP001064027">
    <property type="component" value="Chromosome"/>
</dbReference>
<dbReference type="EMBL" id="CP104558">
    <property type="protein sequence ID" value="UXH45173.1"/>
    <property type="molecule type" value="Genomic_DNA"/>
</dbReference>
<organism evidence="1 2">
    <name type="scientific">Rossellomorea vietnamensis</name>
    <dbReference type="NCBI Taxonomy" id="218284"/>
    <lineage>
        <taxon>Bacteria</taxon>
        <taxon>Bacillati</taxon>
        <taxon>Bacillota</taxon>
        <taxon>Bacilli</taxon>
        <taxon>Bacillales</taxon>
        <taxon>Bacillaceae</taxon>
        <taxon>Rossellomorea</taxon>
    </lineage>
</organism>
<name>A0ACD4C9J7_9BACI</name>
<accession>A0ACD4C9J7</accession>
<evidence type="ECO:0000313" key="1">
    <source>
        <dbReference type="EMBL" id="UXH45173.1"/>
    </source>
</evidence>